<organism evidence="2 3">
    <name type="scientific">Acanthamoeba castellanii (strain ATCC 30010 / Neff)</name>
    <dbReference type="NCBI Taxonomy" id="1257118"/>
    <lineage>
        <taxon>Eukaryota</taxon>
        <taxon>Amoebozoa</taxon>
        <taxon>Discosea</taxon>
        <taxon>Longamoebia</taxon>
        <taxon>Centramoebida</taxon>
        <taxon>Acanthamoebidae</taxon>
        <taxon>Acanthamoeba</taxon>
    </lineage>
</organism>
<dbReference type="InterPro" id="IPR013762">
    <property type="entry name" value="Integrase-like_cat_sf"/>
</dbReference>
<dbReference type="EMBL" id="KB007933">
    <property type="protein sequence ID" value="ELR19317.1"/>
    <property type="molecule type" value="Genomic_DNA"/>
</dbReference>
<dbReference type="GeneID" id="14920094"/>
<dbReference type="AlphaFoldDB" id="L8H267"/>
<protein>
    <recommendedName>
        <fullName evidence="4">Tyr recombinase domain-containing protein</fullName>
    </recommendedName>
</protein>
<accession>L8H267</accession>
<dbReference type="GO" id="GO:0015074">
    <property type="term" value="P:DNA integration"/>
    <property type="evidence" value="ECO:0007669"/>
    <property type="project" value="InterPro"/>
</dbReference>
<dbReference type="Gene3D" id="1.10.443.10">
    <property type="entry name" value="Intergrase catalytic core"/>
    <property type="match status" value="1"/>
</dbReference>
<dbReference type="RefSeq" id="XP_004341402.1">
    <property type="nucleotide sequence ID" value="XM_004341354.1"/>
</dbReference>
<keyword evidence="1" id="KW-0233">DNA recombination</keyword>
<gene>
    <name evidence="2" type="ORF">ACA1_264910</name>
</gene>
<reference evidence="2 3" key="1">
    <citation type="journal article" date="2013" name="Genome Biol.">
        <title>Genome of Acanthamoeba castellanii highlights extensive lateral gene transfer and early evolution of tyrosine kinase signaling.</title>
        <authorList>
            <person name="Clarke M."/>
            <person name="Lohan A.J."/>
            <person name="Liu B."/>
            <person name="Lagkouvardos I."/>
            <person name="Roy S."/>
            <person name="Zafar N."/>
            <person name="Bertelli C."/>
            <person name="Schilde C."/>
            <person name="Kianianmomeni A."/>
            <person name="Burglin T.R."/>
            <person name="Frech C."/>
            <person name="Turcotte B."/>
            <person name="Kopec K.O."/>
            <person name="Synnott J.M."/>
            <person name="Choo C."/>
            <person name="Paponov I."/>
            <person name="Finkler A."/>
            <person name="Soon Heng Tan C."/>
            <person name="Hutchins A.P."/>
            <person name="Weinmeier T."/>
            <person name="Rattei T."/>
            <person name="Chu J.S."/>
            <person name="Gimenez G."/>
            <person name="Irimia M."/>
            <person name="Rigden D.J."/>
            <person name="Fitzpatrick D.A."/>
            <person name="Lorenzo-Morales J."/>
            <person name="Bateman A."/>
            <person name="Chiu C.H."/>
            <person name="Tang P."/>
            <person name="Hegemann P."/>
            <person name="Fromm H."/>
            <person name="Raoult D."/>
            <person name="Greub G."/>
            <person name="Miranda-Saavedra D."/>
            <person name="Chen N."/>
            <person name="Nash P."/>
            <person name="Ginger M.L."/>
            <person name="Horn M."/>
            <person name="Schaap P."/>
            <person name="Caler L."/>
            <person name="Loftus B."/>
        </authorList>
    </citation>
    <scope>NUCLEOTIDE SEQUENCE [LARGE SCALE GENOMIC DNA]</scope>
    <source>
        <strain evidence="2 3">Neff</strain>
    </source>
</reference>
<evidence type="ECO:0008006" key="4">
    <source>
        <dbReference type="Google" id="ProtNLM"/>
    </source>
</evidence>
<dbReference type="SUPFAM" id="SSF56349">
    <property type="entry name" value="DNA breaking-rejoining enzymes"/>
    <property type="match status" value="1"/>
</dbReference>
<proteinExistence type="predicted"/>
<dbReference type="InterPro" id="IPR011010">
    <property type="entry name" value="DNA_brk_join_enz"/>
</dbReference>
<sequence>MDNLQAAFLDEEIAHLLHEKAIHLLGLGEKAMISPLGVVTKKNSKFWPIVDMHFINEFFNMPKFKFKGLNELATMVWANTRGWSANAVNVLTAALATSTWRKYHGTPILQRREPSLNQQEARRPRHRLQEQPLGEGNTVTIFQSSDERCCPITTFKDWKTRTRAIRASARDCRLLFTLESPTASFVQTTREAGLDVAIFTPKTFRKTGVRTGLDAGIQPDAILNLGGWASAKTFWHHYISCSIPDNYTDLIFNINSPSPPP</sequence>
<evidence type="ECO:0000313" key="3">
    <source>
        <dbReference type="Proteomes" id="UP000011083"/>
    </source>
</evidence>
<dbReference type="GO" id="GO:0006310">
    <property type="term" value="P:DNA recombination"/>
    <property type="evidence" value="ECO:0007669"/>
    <property type="project" value="UniProtKB-KW"/>
</dbReference>
<dbReference type="VEuPathDB" id="AmoebaDB:ACA1_264910"/>
<dbReference type="KEGG" id="acan:ACA1_264910"/>
<name>L8H267_ACACF</name>
<dbReference type="Proteomes" id="UP000011083">
    <property type="component" value="Unassembled WGS sequence"/>
</dbReference>
<evidence type="ECO:0000256" key="1">
    <source>
        <dbReference type="ARBA" id="ARBA00023172"/>
    </source>
</evidence>
<keyword evidence="3" id="KW-1185">Reference proteome</keyword>
<evidence type="ECO:0000313" key="2">
    <source>
        <dbReference type="EMBL" id="ELR19317.1"/>
    </source>
</evidence>
<dbReference type="GO" id="GO:0003677">
    <property type="term" value="F:DNA binding"/>
    <property type="evidence" value="ECO:0007669"/>
    <property type="project" value="InterPro"/>
</dbReference>